<dbReference type="InterPro" id="IPR036237">
    <property type="entry name" value="Xyl_isomerase-like_sf"/>
</dbReference>
<dbReference type="AlphaFoldDB" id="A0A162FHU7"/>
<dbReference type="PANTHER" id="PTHR21445:SF0">
    <property type="entry name" value="APURINIC-APYRIMIDINIC ENDONUCLEASE"/>
    <property type="match status" value="1"/>
</dbReference>
<dbReference type="STRING" id="66851.MBORA_19050"/>
<dbReference type="Pfam" id="PF01261">
    <property type="entry name" value="AP_endonuc_2"/>
    <property type="match status" value="1"/>
</dbReference>
<dbReference type="SMART" id="SM00518">
    <property type="entry name" value="AP2Ec"/>
    <property type="match status" value="1"/>
</dbReference>
<keyword evidence="3" id="KW-1185">Reference proteome</keyword>
<dbReference type="PANTHER" id="PTHR21445">
    <property type="entry name" value="ENDONUCLEASE IV ENDODEOXYRIBONUCLEASE IV"/>
    <property type="match status" value="1"/>
</dbReference>
<keyword evidence="2" id="KW-0378">Hydrolase</keyword>
<dbReference type="GO" id="GO:0006284">
    <property type="term" value="P:base-excision repair"/>
    <property type="evidence" value="ECO:0007669"/>
    <property type="project" value="TreeGrafter"/>
</dbReference>
<dbReference type="GO" id="GO:0008270">
    <property type="term" value="F:zinc ion binding"/>
    <property type="evidence" value="ECO:0007669"/>
    <property type="project" value="InterPro"/>
</dbReference>
<accession>A0A162FHU7</accession>
<dbReference type="EC" id="3.1.21.2" evidence="2"/>
<feature type="domain" description="Xylose isomerase-like TIM barrel" evidence="1">
    <location>
        <begin position="27"/>
        <end position="267"/>
    </location>
</feature>
<dbReference type="EMBL" id="LWMU01000125">
    <property type="protein sequence ID" value="KZX10190.1"/>
    <property type="molecule type" value="Genomic_DNA"/>
</dbReference>
<dbReference type="SUPFAM" id="SSF51658">
    <property type="entry name" value="Xylose isomerase-like"/>
    <property type="match status" value="1"/>
</dbReference>
<dbReference type="Gene3D" id="3.20.20.150">
    <property type="entry name" value="Divalent-metal-dependent TIM barrel enzymes"/>
    <property type="match status" value="1"/>
</dbReference>
<dbReference type="RefSeq" id="WP_063720589.1">
    <property type="nucleotide sequence ID" value="NZ_CAJVUI010000001.1"/>
</dbReference>
<sequence length="278" mass="31603">MKDNVLFGPAGSPINYKGKAYEAPKYIQKEGLDSYEYQSPYGVRIGQNAAETLKKESEKYGILISMHGPYYINLCAKEEKKIEKSLNHLIATARAGEWMGAYRLVFHPGFYTNQKPTKAMEISKNTINKLFEKLEVEGICEFTFAPETTGKRTQQGNVKEIVELCASFDHFEPTIDFAHVHARGRGFLNSKTDYNCIFSTIEDNLDIDMLHCHFTTIEYGPGGEVKHHILAESDEYGPNIKDLLENLVENGWKANIICETPLRDEDALKMKELYKSLI</sequence>
<comment type="caution">
    <text evidence="2">The sequence shown here is derived from an EMBL/GenBank/DDBJ whole genome shotgun (WGS) entry which is preliminary data.</text>
</comment>
<evidence type="ECO:0000259" key="1">
    <source>
        <dbReference type="Pfam" id="PF01261"/>
    </source>
</evidence>
<dbReference type="GO" id="GO:0008833">
    <property type="term" value="F:deoxyribonuclease IV (phage-T4-induced) activity"/>
    <property type="evidence" value="ECO:0007669"/>
    <property type="project" value="UniProtKB-EC"/>
</dbReference>
<evidence type="ECO:0000313" key="2">
    <source>
        <dbReference type="EMBL" id="KZX10190.1"/>
    </source>
</evidence>
<reference evidence="3" key="1">
    <citation type="journal article" date="2016" name="Genome Announc.">
        <title>Draft Genome Sequences of Methanobrevibacter curvatus DSM11111, Methanobrevibacter cuticularis DSM11139, Methanobrevibacter filiformis DSM11501, and Methanobrevibacter oralis DSM7256.</title>
        <authorList>
            <person name="Poehlein A."/>
            <person name="Seedorf H."/>
        </authorList>
    </citation>
    <scope>NUCLEOTIDE SEQUENCE [LARGE SCALE GENOMIC DNA]</scope>
    <source>
        <strain evidence="3">DSM 7256 / JCM 30027 / ZR</strain>
    </source>
</reference>
<dbReference type="GO" id="GO:0003677">
    <property type="term" value="F:DNA binding"/>
    <property type="evidence" value="ECO:0007669"/>
    <property type="project" value="InterPro"/>
</dbReference>
<dbReference type="GO" id="GO:0008081">
    <property type="term" value="F:phosphoric diester hydrolase activity"/>
    <property type="evidence" value="ECO:0007669"/>
    <property type="project" value="TreeGrafter"/>
</dbReference>
<protein>
    <submittedName>
        <fullName evidence="2">Endonuclease 4</fullName>
        <ecNumber evidence="2">3.1.21.2</ecNumber>
    </submittedName>
</protein>
<gene>
    <name evidence="2" type="primary">nfo_3</name>
    <name evidence="2" type="ORF">MBORA_19050</name>
</gene>
<dbReference type="PATRIC" id="fig|66851.6.peg.2089"/>
<dbReference type="Proteomes" id="UP000077428">
    <property type="component" value="Unassembled WGS sequence"/>
</dbReference>
<name>A0A162FHU7_METOA</name>
<proteinExistence type="predicted"/>
<dbReference type="GO" id="GO:0003906">
    <property type="term" value="F:DNA-(apurinic or apyrimidinic site) endonuclease activity"/>
    <property type="evidence" value="ECO:0007669"/>
    <property type="project" value="TreeGrafter"/>
</dbReference>
<keyword evidence="2" id="KW-0255">Endonuclease</keyword>
<dbReference type="InterPro" id="IPR001719">
    <property type="entry name" value="AP_endonuc_2"/>
</dbReference>
<organism evidence="2 3">
    <name type="scientific">Methanobrevibacter oralis</name>
    <dbReference type="NCBI Taxonomy" id="66851"/>
    <lineage>
        <taxon>Archaea</taxon>
        <taxon>Methanobacteriati</taxon>
        <taxon>Methanobacteriota</taxon>
        <taxon>Methanomada group</taxon>
        <taxon>Methanobacteria</taxon>
        <taxon>Methanobacteriales</taxon>
        <taxon>Methanobacteriaceae</taxon>
        <taxon>Methanobrevibacter</taxon>
    </lineage>
</organism>
<dbReference type="OrthoDB" id="33250at2157"/>
<dbReference type="InterPro" id="IPR013022">
    <property type="entry name" value="Xyl_isomerase-like_TIM-brl"/>
</dbReference>
<keyword evidence="2" id="KW-0540">Nuclease</keyword>
<evidence type="ECO:0000313" key="3">
    <source>
        <dbReference type="Proteomes" id="UP000077428"/>
    </source>
</evidence>